<comment type="caution">
    <text evidence="1">The sequence shown here is derived from an EMBL/GenBank/DDBJ whole genome shotgun (WGS) entry which is preliminary data.</text>
</comment>
<name>A0AC60PLS1_IXOPE</name>
<dbReference type="EMBL" id="JABSTQ010010354">
    <property type="protein sequence ID" value="KAG0421517.1"/>
    <property type="molecule type" value="Genomic_DNA"/>
</dbReference>
<sequence>MKLNDEPRGAVLLQEVGDKSIGLTGYRGFHSPSIVHVRGGVPKIRAQAAVFLKKSYPHQQLDTSMWCTETQEVVAVRTTTGLKKIILLSAYYRPTNADDDNSWMSQMMRDFHGHHIVIGGDFNARHSDWGHDDETKKGQDIYEEYSSAGLTLLNDPRERTRVGQSERQQDSTPDLTITTNFTVAEWRWEEDTWCSDYYPITLGVKENGADKRKRESKTVIGNTFRLAVCTEYQIQDINEFAHALQEAT</sequence>
<gene>
    <name evidence="1" type="ORF">HPB47_002593</name>
</gene>
<reference evidence="1 2" key="1">
    <citation type="journal article" date="2020" name="Cell">
        <title>Large-Scale Comparative Analyses of Tick Genomes Elucidate Their Genetic Diversity and Vector Capacities.</title>
        <authorList>
            <consortium name="Tick Genome and Microbiome Consortium (TIGMIC)"/>
            <person name="Jia N."/>
            <person name="Wang J."/>
            <person name="Shi W."/>
            <person name="Du L."/>
            <person name="Sun Y."/>
            <person name="Zhan W."/>
            <person name="Jiang J.F."/>
            <person name="Wang Q."/>
            <person name="Zhang B."/>
            <person name="Ji P."/>
            <person name="Bell-Sakyi L."/>
            <person name="Cui X.M."/>
            <person name="Yuan T.T."/>
            <person name="Jiang B.G."/>
            <person name="Yang W.F."/>
            <person name="Lam T.T."/>
            <person name="Chang Q.C."/>
            <person name="Ding S.J."/>
            <person name="Wang X.J."/>
            <person name="Zhu J.G."/>
            <person name="Ruan X.D."/>
            <person name="Zhao L."/>
            <person name="Wei J.T."/>
            <person name="Ye R.Z."/>
            <person name="Que T.C."/>
            <person name="Du C.H."/>
            <person name="Zhou Y.H."/>
            <person name="Cheng J.X."/>
            <person name="Dai P.F."/>
            <person name="Guo W.B."/>
            <person name="Han X.H."/>
            <person name="Huang E.J."/>
            <person name="Li L.F."/>
            <person name="Wei W."/>
            <person name="Gao Y.C."/>
            <person name="Liu J.Z."/>
            <person name="Shao H.Z."/>
            <person name="Wang X."/>
            <person name="Wang C.C."/>
            <person name="Yang T.C."/>
            <person name="Huo Q.B."/>
            <person name="Li W."/>
            <person name="Chen H.Y."/>
            <person name="Chen S.E."/>
            <person name="Zhou L.G."/>
            <person name="Ni X.B."/>
            <person name="Tian J.H."/>
            <person name="Sheng Y."/>
            <person name="Liu T."/>
            <person name="Pan Y.S."/>
            <person name="Xia L.Y."/>
            <person name="Li J."/>
            <person name="Zhao F."/>
            <person name="Cao W.C."/>
        </authorList>
    </citation>
    <scope>NUCLEOTIDE SEQUENCE [LARGE SCALE GENOMIC DNA]</scope>
    <source>
        <strain evidence="1">Iper-2018</strain>
    </source>
</reference>
<protein>
    <submittedName>
        <fullName evidence="1">Uncharacterized protein</fullName>
    </submittedName>
</protein>
<keyword evidence="2" id="KW-1185">Reference proteome</keyword>
<evidence type="ECO:0000313" key="2">
    <source>
        <dbReference type="Proteomes" id="UP000805193"/>
    </source>
</evidence>
<organism evidence="1 2">
    <name type="scientific">Ixodes persulcatus</name>
    <name type="common">Taiga tick</name>
    <dbReference type="NCBI Taxonomy" id="34615"/>
    <lineage>
        <taxon>Eukaryota</taxon>
        <taxon>Metazoa</taxon>
        <taxon>Ecdysozoa</taxon>
        <taxon>Arthropoda</taxon>
        <taxon>Chelicerata</taxon>
        <taxon>Arachnida</taxon>
        <taxon>Acari</taxon>
        <taxon>Parasitiformes</taxon>
        <taxon>Ixodida</taxon>
        <taxon>Ixodoidea</taxon>
        <taxon>Ixodidae</taxon>
        <taxon>Ixodinae</taxon>
        <taxon>Ixodes</taxon>
    </lineage>
</organism>
<dbReference type="Proteomes" id="UP000805193">
    <property type="component" value="Unassembled WGS sequence"/>
</dbReference>
<accession>A0AC60PLS1</accession>
<evidence type="ECO:0000313" key="1">
    <source>
        <dbReference type="EMBL" id="KAG0421517.1"/>
    </source>
</evidence>
<proteinExistence type="predicted"/>